<keyword evidence="3" id="KW-1185">Reference proteome</keyword>
<feature type="domain" description="Reverse transcriptase" evidence="1">
    <location>
        <begin position="126"/>
        <end position="341"/>
    </location>
</feature>
<gene>
    <name evidence="2" type="ORF">LIER_21978</name>
</gene>
<sequence length="346" mass="39759">MIHADFGQWLLEPSEISDHFSEFCKDLFSTEQSFSTNVPHFPDYLTPLQMANQLSFLSDPLNDFKIQKSLKSFKLLKTLGPDGVHPIFFHKCWDSIKDSVTQTIHKEFFEPQSIHLINETVLCLIPKVERLENTKQYRPIGLSNTIDKCLTMIIVNRIRPYLNSIINPFQTSFRLGRQGGDNVILVQEALNFFNNKMGKIGFMAIKIEHEKAFDRLHWSFIHYCLKLFGFNDCISNIIMNCVTTSTNSLILNGKSGTPFKPSRGVRQGHYISPYIFILAMEILNLLIDNAKDLSSWEPFTFGRTGHSITHCFFVDDLILFGKATHESAPKIQTILQLFCEWPGQKI</sequence>
<dbReference type="PANTHER" id="PTHR31635:SF196">
    <property type="entry name" value="REVERSE TRANSCRIPTASE DOMAIN-CONTAINING PROTEIN-RELATED"/>
    <property type="match status" value="1"/>
</dbReference>
<evidence type="ECO:0000313" key="3">
    <source>
        <dbReference type="Proteomes" id="UP001454036"/>
    </source>
</evidence>
<evidence type="ECO:0000313" key="2">
    <source>
        <dbReference type="EMBL" id="GAA0166931.1"/>
    </source>
</evidence>
<dbReference type="SUPFAM" id="SSF56672">
    <property type="entry name" value="DNA/RNA polymerases"/>
    <property type="match status" value="1"/>
</dbReference>
<dbReference type="InterPro" id="IPR000477">
    <property type="entry name" value="RT_dom"/>
</dbReference>
<dbReference type="Proteomes" id="UP001454036">
    <property type="component" value="Unassembled WGS sequence"/>
</dbReference>
<dbReference type="PANTHER" id="PTHR31635">
    <property type="entry name" value="REVERSE TRANSCRIPTASE DOMAIN-CONTAINING PROTEIN-RELATED"/>
    <property type="match status" value="1"/>
</dbReference>
<dbReference type="AlphaFoldDB" id="A0AAV3QUH6"/>
<organism evidence="2 3">
    <name type="scientific">Lithospermum erythrorhizon</name>
    <name type="common">Purple gromwell</name>
    <name type="synonym">Lithospermum officinale var. erythrorhizon</name>
    <dbReference type="NCBI Taxonomy" id="34254"/>
    <lineage>
        <taxon>Eukaryota</taxon>
        <taxon>Viridiplantae</taxon>
        <taxon>Streptophyta</taxon>
        <taxon>Embryophyta</taxon>
        <taxon>Tracheophyta</taxon>
        <taxon>Spermatophyta</taxon>
        <taxon>Magnoliopsida</taxon>
        <taxon>eudicotyledons</taxon>
        <taxon>Gunneridae</taxon>
        <taxon>Pentapetalae</taxon>
        <taxon>asterids</taxon>
        <taxon>lamiids</taxon>
        <taxon>Boraginales</taxon>
        <taxon>Boraginaceae</taxon>
        <taxon>Boraginoideae</taxon>
        <taxon>Lithospermeae</taxon>
        <taxon>Lithospermum</taxon>
    </lineage>
</organism>
<protein>
    <recommendedName>
        <fullName evidence="1">Reverse transcriptase domain-containing protein</fullName>
    </recommendedName>
</protein>
<accession>A0AAV3QUH6</accession>
<dbReference type="InterPro" id="IPR043502">
    <property type="entry name" value="DNA/RNA_pol_sf"/>
</dbReference>
<dbReference type="EMBL" id="BAABME010005905">
    <property type="protein sequence ID" value="GAA0166931.1"/>
    <property type="molecule type" value="Genomic_DNA"/>
</dbReference>
<name>A0AAV3QUH6_LITER</name>
<proteinExistence type="predicted"/>
<dbReference type="Pfam" id="PF00078">
    <property type="entry name" value="RVT_1"/>
    <property type="match status" value="1"/>
</dbReference>
<evidence type="ECO:0000259" key="1">
    <source>
        <dbReference type="Pfam" id="PF00078"/>
    </source>
</evidence>
<dbReference type="CDD" id="cd01650">
    <property type="entry name" value="RT_nLTR_like"/>
    <property type="match status" value="1"/>
</dbReference>
<reference evidence="2 3" key="1">
    <citation type="submission" date="2024-01" db="EMBL/GenBank/DDBJ databases">
        <title>The complete chloroplast genome sequence of Lithospermum erythrorhizon: insights into the phylogenetic relationship among Boraginaceae species and the maternal lineages of purple gromwells.</title>
        <authorList>
            <person name="Okada T."/>
            <person name="Watanabe K."/>
        </authorList>
    </citation>
    <scope>NUCLEOTIDE SEQUENCE [LARGE SCALE GENOMIC DNA]</scope>
</reference>
<comment type="caution">
    <text evidence="2">The sequence shown here is derived from an EMBL/GenBank/DDBJ whole genome shotgun (WGS) entry which is preliminary data.</text>
</comment>